<dbReference type="HAMAP" id="MF_00230">
    <property type="entry name" value="CobT"/>
    <property type="match status" value="1"/>
</dbReference>
<dbReference type="SUPFAM" id="SSF52733">
    <property type="entry name" value="Nicotinate mononucleotide:5,6-dimethylbenzimidazole phosphoribosyltransferase (CobT)"/>
    <property type="match status" value="1"/>
</dbReference>
<comment type="similarity">
    <text evidence="2 10">Belongs to the CobT family.</text>
</comment>
<proteinExistence type="inferred from homology"/>
<evidence type="ECO:0000256" key="9">
    <source>
        <dbReference type="ARBA" id="ARBA00047340"/>
    </source>
</evidence>
<evidence type="ECO:0000313" key="12">
    <source>
        <dbReference type="Proteomes" id="UP000037685"/>
    </source>
</evidence>
<dbReference type="InterPro" id="IPR017846">
    <property type="entry name" value="Nict_dMeBzImd_PRibTrfase_bact"/>
</dbReference>
<dbReference type="CDD" id="cd02439">
    <property type="entry name" value="DMB-PRT_CobT"/>
    <property type="match status" value="1"/>
</dbReference>
<dbReference type="InterPro" id="IPR003200">
    <property type="entry name" value="Nict_dMeBzImd_PRibTrfase"/>
</dbReference>
<reference evidence="11 12" key="1">
    <citation type="submission" date="2015-07" db="EMBL/GenBank/DDBJ databases">
        <authorList>
            <person name="Noorani M."/>
        </authorList>
    </citation>
    <scope>NUCLEOTIDE SEQUENCE [LARGE SCALE GENOMIC DNA]</scope>
    <source>
        <strain evidence="12">ATCC 25104 / DSM 625 / JCM 10724 / NBRC 103206 / NCIMB 11243 / YT-1</strain>
    </source>
</reference>
<evidence type="ECO:0000256" key="2">
    <source>
        <dbReference type="ARBA" id="ARBA00007110"/>
    </source>
</evidence>
<dbReference type="FunFam" id="3.40.50.10210:FF:000001">
    <property type="entry name" value="Nicotinate-nucleotide--dimethylbenzimidazole phosphoribosyltransferase"/>
    <property type="match status" value="1"/>
</dbReference>
<evidence type="ECO:0000256" key="10">
    <source>
        <dbReference type="HAMAP-Rule" id="MF_00230"/>
    </source>
</evidence>
<gene>
    <name evidence="10 11" type="primary">cobT</name>
    <name evidence="11" type="ORF">BVI061214_01967</name>
</gene>
<evidence type="ECO:0000256" key="1">
    <source>
        <dbReference type="ARBA" id="ARBA00005049"/>
    </source>
</evidence>
<evidence type="ECO:0000256" key="7">
    <source>
        <dbReference type="ARBA" id="ARBA00022679"/>
    </source>
</evidence>
<dbReference type="UniPathway" id="UPA00061">
    <property type="reaction ID" value="UER00516"/>
</dbReference>
<sequence length="353" mass="36604">MGESDGWLVIMGPVEGRDPKSVLEMARERMQQLTKPPRSLGFLEEVALRLAAIQGRVKPELGRGAVVVAAADHGVVAEGVSAYPQEVTWQMVLNFLRGGAAINQFAKVADCEVYVLDAGVIGDLPDHPRLLKAKVREGSANLAQGPAMTLEEAEKALQAGRLAARRALEEGATVLAAGDMGIGNTTAAAALAAALLGLPPERVVGRGTGVGEEGLSRKREAVRRALARLRPGMGPLEVAAEVGGLELLAIAGVYLEGAAWGVPLVLDGFPVSTGFLLASRLDPGVLGYAFAGHLSREPGHRAVLEALGLRPLLDLDLALGEGTGAVLAMPLLRAAARILHMATFAEAGVSGSQ</sequence>
<feature type="active site" description="Proton acceptor" evidence="10">
    <location>
        <position position="321"/>
    </location>
</feature>
<evidence type="ECO:0000256" key="5">
    <source>
        <dbReference type="ARBA" id="ARBA00022573"/>
    </source>
</evidence>
<keyword evidence="6 10" id="KW-0328">Glycosyltransferase</keyword>
<dbReference type="NCBIfam" id="NF000996">
    <property type="entry name" value="PRK00105.1"/>
    <property type="match status" value="1"/>
</dbReference>
<protein>
    <recommendedName>
        <fullName evidence="4 10">Nicotinate-nucleotide--dimethylbenzimidazole phosphoribosyltransferase</fullName>
        <shortName evidence="10">NN:DBI PRT</shortName>
        <ecNumber evidence="3 10">2.4.2.21</ecNumber>
    </recommendedName>
    <alternativeName>
        <fullName evidence="8 10">N(1)-alpha-phosphoribosyltransferase</fullName>
    </alternativeName>
</protein>
<dbReference type="Gene3D" id="1.10.1610.10">
    <property type="match status" value="1"/>
</dbReference>
<dbReference type="PATRIC" id="fig|271.14.peg.2042"/>
<dbReference type="GO" id="GO:0008939">
    <property type="term" value="F:nicotinate-nucleotide-dimethylbenzimidazole phosphoribosyltransferase activity"/>
    <property type="evidence" value="ECO:0007669"/>
    <property type="project" value="UniProtKB-UniRule"/>
</dbReference>
<comment type="caution">
    <text evidence="11">The sequence shown here is derived from an EMBL/GenBank/DDBJ whole genome shotgun (WGS) entry which is preliminary data.</text>
</comment>
<evidence type="ECO:0000256" key="8">
    <source>
        <dbReference type="ARBA" id="ARBA00030686"/>
    </source>
</evidence>
<dbReference type="EC" id="2.4.2.21" evidence="3 10"/>
<dbReference type="InterPro" id="IPR023195">
    <property type="entry name" value="Nict_dMeBzImd_PRibTrfase_N"/>
</dbReference>
<dbReference type="EMBL" id="LHCI01000106">
    <property type="protein sequence ID" value="KOX90773.1"/>
    <property type="molecule type" value="Genomic_DNA"/>
</dbReference>
<comment type="pathway">
    <text evidence="1 10">Nucleoside biosynthesis; alpha-ribazole biosynthesis; alpha-ribazole from 5,6-dimethylbenzimidazole: step 1/2.</text>
</comment>
<keyword evidence="7 10" id="KW-0808">Transferase</keyword>
<dbReference type="InterPro" id="IPR036087">
    <property type="entry name" value="Nict_dMeBzImd_PRibTrfase_sf"/>
</dbReference>
<comment type="catalytic activity">
    <reaction evidence="9 10">
        <text>5,6-dimethylbenzimidazole + nicotinate beta-D-ribonucleotide = alpha-ribazole 5'-phosphate + nicotinate + H(+)</text>
        <dbReference type="Rhea" id="RHEA:11196"/>
        <dbReference type="ChEBI" id="CHEBI:15378"/>
        <dbReference type="ChEBI" id="CHEBI:15890"/>
        <dbReference type="ChEBI" id="CHEBI:32544"/>
        <dbReference type="ChEBI" id="CHEBI:57502"/>
        <dbReference type="ChEBI" id="CHEBI:57918"/>
        <dbReference type="EC" id="2.4.2.21"/>
    </reaction>
</comment>
<dbReference type="NCBIfam" id="TIGR03160">
    <property type="entry name" value="cobT_DBIPRT"/>
    <property type="match status" value="1"/>
</dbReference>
<dbReference type="Proteomes" id="UP000037685">
    <property type="component" value="Unassembled WGS sequence"/>
</dbReference>
<name>A0A0N0BMF1_THEAQ</name>
<dbReference type="PANTHER" id="PTHR43463:SF1">
    <property type="entry name" value="NICOTINATE-NUCLEOTIDE--DIMETHYLBENZIMIDAZOLE PHOSPHORIBOSYLTRANSFERASE"/>
    <property type="match status" value="1"/>
</dbReference>
<dbReference type="PANTHER" id="PTHR43463">
    <property type="entry name" value="NICOTINATE-NUCLEOTIDE--DIMETHYLBENZIMIDAZOLE PHOSPHORIBOSYLTRANSFERASE"/>
    <property type="match status" value="1"/>
</dbReference>
<evidence type="ECO:0000313" key="11">
    <source>
        <dbReference type="EMBL" id="KOX90773.1"/>
    </source>
</evidence>
<evidence type="ECO:0000256" key="3">
    <source>
        <dbReference type="ARBA" id="ARBA00011991"/>
    </source>
</evidence>
<dbReference type="GO" id="GO:0009236">
    <property type="term" value="P:cobalamin biosynthetic process"/>
    <property type="evidence" value="ECO:0007669"/>
    <property type="project" value="UniProtKB-UniRule"/>
</dbReference>
<comment type="function">
    <text evidence="10">Catalyzes the synthesis of alpha-ribazole-5'-phosphate from nicotinate mononucleotide (NAMN) and 5,6-dimethylbenzimidazole (DMB).</text>
</comment>
<organism evidence="11 12">
    <name type="scientific">Thermus aquaticus</name>
    <dbReference type="NCBI Taxonomy" id="271"/>
    <lineage>
        <taxon>Bacteria</taxon>
        <taxon>Thermotogati</taxon>
        <taxon>Deinococcota</taxon>
        <taxon>Deinococci</taxon>
        <taxon>Thermales</taxon>
        <taxon>Thermaceae</taxon>
        <taxon>Thermus</taxon>
    </lineage>
</organism>
<dbReference type="Gene3D" id="3.40.50.10210">
    <property type="match status" value="1"/>
</dbReference>
<evidence type="ECO:0000256" key="6">
    <source>
        <dbReference type="ARBA" id="ARBA00022676"/>
    </source>
</evidence>
<accession>A0A0N0BMF1</accession>
<keyword evidence="5 10" id="KW-0169">Cobalamin biosynthesis</keyword>
<dbReference type="AlphaFoldDB" id="A0A0N0BMF1"/>
<dbReference type="Pfam" id="PF02277">
    <property type="entry name" value="DBI_PRT"/>
    <property type="match status" value="1"/>
</dbReference>
<evidence type="ECO:0000256" key="4">
    <source>
        <dbReference type="ARBA" id="ARBA00015486"/>
    </source>
</evidence>